<reference evidence="3" key="1">
    <citation type="submission" date="2016-10" db="EMBL/GenBank/DDBJ databases">
        <authorList>
            <person name="Varghese N."/>
            <person name="Submissions S."/>
        </authorList>
    </citation>
    <scope>NUCLEOTIDE SEQUENCE [LARGE SCALE GENOMIC DNA]</scope>
    <source>
        <strain evidence="3">ATCC 25963</strain>
    </source>
</reference>
<accession>A0A1I1T1S2</accession>
<sequence length="185" mass="19077">MSSWVARLVPFAALALSACIGAEPPPADGVFVGRAGDIWVAVVAEDDVVAAYACDGTGDKATLGTWFYGQLDRGVGSVAGAGDARLVLDLSDDAFAGALELGGVERDVTGERVEGDDLGLFWGEADGWVGGWIFAVDGDQRGAVLERDTGDVSALLLPTAGEQTLTLVDGTPLPVTRMAAPRDLR</sequence>
<gene>
    <name evidence="2" type="ORF">SAMN02745121_00436</name>
</gene>
<evidence type="ECO:0000313" key="3">
    <source>
        <dbReference type="Proteomes" id="UP000199400"/>
    </source>
</evidence>
<dbReference type="PROSITE" id="PS51257">
    <property type="entry name" value="PROKAR_LIPOPROTEIN"/>
    <property type="match status" value="1"/>
</dbReference>
<proteinExistence type="predicted"/>
<feature type="signal peptide" evidence="1">
    <location>
        <begin position="1"/>
        <end position="22"/>
    </location>
</feature>
<evidence type="ECO:0000256" key="1">
    <source>
        <dbReference type="SAM" id="SignalP"/>
    </source>
</evidence>
<name>A0A1I1T1S2_9BACT</name>
<dbReference type="EMBL" id="FOMX01000002">
    <property type="protein sequence ID" value="SFD52644.1"/>
    <property type="molecule type" value="Genomic_DNA"/>
</dbReference>
<dbReference type="Proteomes" id="UP000199400">
    <property type="component" value="Unassembled WGS sequence"/>
</dbReference>
<dbReference type="AlphaFoldDB" id="A0A1I1T1S2"/>
<dbReference type="RefSeq" id="WP_096334323.1">
    <property type="nucleotide sequence ID" value="NZ_FOMX01000002.1"/>
</dbReference>
<organism evidence="2 3">
    <name type="scientific">Nannocystis exedens</name>
    <dbReference type="NCBI Taxonomy" id="54"/>
    <lineage>
        <taxon>Bacteria</taxon>
        <taxon>Pseudomonadati</taxon>
        <taxon>Myxococcota</taxon>
        <taxon>Polyangia</taxon>
        <taxon>Nannocystales</taxon>
        <taxon>Nannocystaceae</taxon>
        <taxon>Nannocystis</taxon>
    </lineage>
</organism>
<keyword evidence="3" id="KW-1185">Reference proteome</keyword>
<feature type="chain" id="PRO_5011446855" evidence="1">
    <location>
        <begin position="23"/>
        <end position="185"/>
    </location>
</feature>
<keyword evidence="1" id="KW-0732">Signal</keyword>
<protein>
    <submittedName>
        <fullName evidence="2">Uncharacterized protein</fullName>
    </submittedName>
</protein>
<evidence type="ECO:0000313" key="2">
    <source>
        <dbReference type="EMBL" id="SFD52644.1"/>
    </source>
</evidence>